<gene>
    <name evidence="2" type="ORF">SAMN05216352_11242</name>
</gene>
<feature type="transmembrane region" description="Helical" evidence="1">
    <location>
        <begin position="129"/>
        <end position="155"/>
    </location>
</feature>
<keyword evidence="3" id="KW-1185">Reference proteome</keyword>
<dbReference type="OrthoDB" id="2182676at2"/>
<keyword evidence="1" id="KW-0812">Transmembrane</keyword>
<dbReference type="InterPro" id="IPR006938">
    <property type="entry name" value="DUF624"/>
</dbReference>
<dbReference type="AlphaFoldDB" id="A0A1G8NIP0"/>
<sequence length="230" mass="26568">MRGGLLGGLYQVSEWVSRFAVINLLWLIFNLPIVFVIISMLFAEHTGEVFILTIPLIVLSPFLFFPATAAMFASVRDWVIKKDYISLMKSFWNYYKENYKRSLLGGFILTGLWITWAVEYYYLSEVSVPLMFTFMIMGMVLFVYSINFFSMMAHYHLKLRTLLKKTFIITIGSPVLFLTVLLGSSLIIYVSVNGPLFFIPFFTGSLAAFISFSAFYRLYLKLAEKQVLQK</sequence>
<evidence type="ECO:0000313" key="2">
    <source>
        <dbReference type="EMBL" id="SDI80119.1"/>
    </source>
</evidence>
<keyword evidence="1" id="KW-0472">Membrane</keyword>
<feature type="transmembrane region" description="Helical" evidence="1">
    <location>
        <begin position="21"/>
        <end position="43"/>
    </location>
</feature>
<keyword evidence="1" id="KW-1133">Transmembrane helix</keyword>
<dbReference type="STRING" id="930129.SAMN05216352_11242"/>
<reference evidence="2 3" key="1">
    <citation type="submission" date="2016-10" db="EMBL/GenBank/DDBJ databases">
        <authorList>
            <person name="de Groot N.N."/>
        </authorList>
    </citation>
    <scope>NUCLEOTIDE SEQUENCE [LARGE SCALE GENOMIC DNA]</scope>
    <source>
        <strain evidence="3">P4B,CCM 7963,CECT 7998,DSM 25260,IBRC-M 10614,KCTC 13821</strain>
    </source>
</reference>
<name>A0A1G8NIP0_9BACI</name>
<dbReference type="Proteomes" id="UP000199017">
    <property type="component" value="Unassembled WGS sequence"/>
</dbReference>
<evidence type="ECO:0000313" key="3">
    <source>
        <dbReference type="Proteomes" id="UP000199017"/>
    </source>
</evidence>
<accession>A0A1G8NIP0</accession>
<feature type="transmembrane region" description="Helical" evidence="1">
    <location>
        <begin position="49"/>
        <end position="73"/>
    </location>
</feature>
<dbReference type="EMBL" id="FNDU01000012">
    <property type="protein sequence ID" value="SDI80119.1"/>
    <property type="molecule type" value="Genomic_DNA"/>
</dbReference>
<feature type="transmembrane region" description="Helical" evidence="1">
    <location>
        <begin position="196"/>
        <end position="220"/>
    </location>
</feature>
<dbReference type="Pfam" id="PF04854">
    <property type="entry name" value="DUF624"/>
    <property type="match status" value="1"/>
</dbReference>
<feature type="transmembrane region" description="Helical" evidence="1">
    <location>
        <begin position="167"/>
        <end position="190"/>
    </location>
</feature>
<evidence type="ECO:0000256" key="1">
    <source>
        <dbReference type="SAM" id="Phobius"/>
    </source>
</evidence>
<feature type="transmembrane region" description="Helical" evidence="1">
    <location>
        <begin position="103"/>
        <end position="123"/>
    </location>
</feature>
<dbReference type="RefSeq" id="WP_091587042.1">
    <property type="nucleotide sequence ID" value="NZ_FNDU01000012.1"/>
</dbReference>
<proteinExistence type="predicted"/>
<protein>
    <submittedName>
        <fullName evidence="2">Uncharacterized membrane protein YesL</fullName>
    </submittedName>
</protein>
<organism evidence="2 3">
    <name type="scientific">Alteribacillus bidgolensis</name>
    <dbReference type="NCBI Taxonomy" id="930129"/>
    <lineage>
        <taxon>Bacteria</taxon>
        <taxon>Bacillati</taxon>
        <taxon>Bacillota</taxon>
        <taxon>Bacilli</taxon>
        <taxon>Bacillales</taxon>
        <taxon>Bacillaceae</taxon>
        <taxon>Alteribacillus</taxon>
    </lineage>
</organism>